<evidence type="ECO:0000313" key="2">
    <source>
        <dbReference type="EMBL" id="KAF2256295.1"/>
    </source>
</evidence>
<protein>
    <submittedName>
        <fullName evidence="2">Uncharacterized protein</fullName>
    </submittedName>
</protein>
<evidence type="ECO:0000313" key="3">
    <source>
        <dbReference type="Proteomes" id="UP000800094"/>
    </source>
</evidence>
<dbReference type="EMBL" id="ML987189">
    <property type="protein sequence ID" value="KAF2256295.1"/>
    <property type="molecule type" value="Genomic_DNA"/>
</dbReference>
<dbReference type="Proteomes" id="UP000800094">
    <property type="component" value="Unassembled WGS sequence"/>
</dbReference>
<accession>A0A6A6J0D3</accession>
<name>A0A6A6J0D3_9PLEO</name>
<evidence type="ECO:0000256" key="1">
    <source>
        <dbReference type="SAM" id="MobiDB-lite"/>
    </source>
</evidence>
<proteinExistence type="predicted"/>
<gene>
    <name evidence="2" type="ORF">BU26DRAFT_18405</name>
</gene>
<keyword evidence="3" id="KW-1185">Reference proteome</keyword>
<dbReference type="AlphaFoldDB" id="A0A6A6J0D3"/>
<feature type="region of interest" description="Disordered" evidence="1">
    <location>
        <begin position="32"/>
        <end position="54"/>
    </location>
</feature>
<organism evidence="2 3">
    <name type="scientific">Trematosphaeria pertusa</name>
    <dbReference type="NCBI Taxonomy" id="390896"/>
    <lineage>
        <taxon>Eukaryota</taxon>
        <taxon>Fungi</taxon>
        <taxon>Dikarya</taxon>
        <taxon>Ascomycota</taxon>
        <taxon>Pezizomycotina</taxon>
        <taxon>Dothideomycetes</taxon>
        <taxon>Pleosporomycetidae</taxon>
        <taxon>Pleosporales</taxon>
        <taxon>Massarineae</taxon>
        <taxon>Trematosphaeriaceae</taxon>
        <taxon>Trematosphaeria</taxon>
    </lineage>
</organism>
<dbReference type="GeneID" id="54573753"/>
<dbReference type="RefSeq" id="XP_033691299.1">
    <property type="nucleotide sequence ID" value="XM_033820423.1"/>
</dbReference>
<reference evidence="2" key="1">
    <citation type="journal article" date="2020" name="Stud. Mycol.">
        <title>101 Dothideomycetes genomes: a test case for predicting lifestyles and emergence of pathogens.</title>
        <authorList>
            <person name="Haridas S."/>
            <person name="Albert R."/>
            <person name="Binder M."/>
            <person name="Bloem J."/>
            <person name="Labutti K."/>
            <person name="Salamov A."/>
            <person name="Andreopoulos B."/>
            <person name="Baker S."/>
            <person name="Barry K."/>
            <person name="Bills G."/>
            <person name="Bluhm B."/>
            <person name="Cannon C."/>
            <person name="Castanera R."/>
            <person name="Culley D."/>
            <person name="Daum C."/>
            <person name="Ezra D."/>
            <person name="Gonzalez J."/>
            <person name="Henrissat B."/>
            <person name="Kuo A."/>
            <person name="Liang C."/>
            <person name="Lipzen A."/>
            <person name="Lutzoni F."/>
            <person name="Magnuson J."/>
            <person name="Mondo S."/>
            <person name="Nolan M."/>
            <person name="Ohm R."/>
            <person name="Pangilinan J."/>
            <person name="Park H.-J."/>
            <person name="Ramirez L."/>
            <person name="Alfaro M."/>
            <person name="Sun H."/>
            <person name="Tritt A."/>
            <person name="Yoshinaga Y."/>
            <person name="Zwiers L.-H."/>
            <person name="Turgeon B."/>
            <person name="Goodwin S."/>
            <person name="Spatafora J."/>
            <person name="Crous P."/>
            <person name="Grigoriev I."/>
        </authorList>
    </citation>
    <scope>NUCLEOTIDE SEQUENCE</scope>
    <source>
        <strain evidence="2">CBS 122368</strain>
    </source>
</reference>
<sequence length="191" mass="21106">MAARPSNRHGRIYLDQEGADIYQCSGKTAMSHHDRAVPGVSGGRPDPESPSAHLVSARPGRLCGILSSCPGSTKQSCVSTRRPAPATYDELYAESHRRVAHHSLAACKFSGSALKWTANTRGNSSDQLGYIRHDNGVDTRRNRPVSSRKRGYLYSKMLTVACPVLDRLQKACLLYTYAFSYLKSLWPSKHR</sequence>